<dbReference type="AlphaFoldDB" id="A0A931G7X9"/>
<evidence type="ECO:0000313" key="7">
    <source>
        <dbReference type="EMBL" id="MBG0779851.1"/>
    </source>
</evidence>
<keyword evidence="5" id="KW-0012">Acyltransferase</keyword>
<proteinExistence type="inferred from homology"/>
<evidence type="ECO:0000256" key="6">
    <source>
        <dbReference type="ARBA" id="ARBA00023316"/>
    </source>
</evidence>
<evidence type="ECO:0000256" key="5">
    <source>
        <dbReference type="ARBA" id="ARBA00023315"/>
    </source>
</evidence>
<keyword evidence="6" id="KW-0961">Cell wall biogenesis/degradation</keyword>
<evidence type="ECO:0000313" key="8">
    <source>
        <dbReference type="Proteomes" id="UP000706172"/>
    </source>
</evidence>
<comment type="caution">
    <text evidence="7">The sequence shown here is derived from an EMBL/GenBank/DDBJ whole genome shotgun (WGS) entry which is preliminary data.</text>
</comment>
<dbReference type="EMBL" id="JACCQK010000470">
    <property type="protein sequence ID" value="MBG0779851.1"/>
    <property type="molecule type" value="Genomic_DNA"/>
</dbReference>
<dbReference type="Proteomes" id="UP000706172">
    <property type="component" value="Unassembled WGS sequence"/>
</dbReference>
<evidence type="ECO:0000256" key="1">
    <source>
        <dbReference type="ARBA" id="ARBA00009943"/>
    </source>
</evidence>
<dbReference type="GO" id="GO:0008360">
    <property type="term" value="P:regulation of cell shape"/>
    <property type="evidence" value="ECO:0007669"/>
    <property type="project" value="UniProtKB-KW"/>
</dbReference>
<dbReference type="GO" id="GO:0016755">
    <property type="term" value="F:aminoacyltransferase activity"/>
    <property type="evidence" value="ECO:0007669"/>
    <property type="project" value="InterPro"/>
</dbReference>
<reference evidence="7" key="1">
    <citation type="submission" date="2020-07" db="EMBL/GenBank/DDBJ databases">
        <title>Severe corrosion of carbon steel in oil field produced water can be linked to methanogenic archaea containing a special type of NiFe hydrogenase.</title>
        <authorList>
            <person name="Lahme S."/>
            <person name="Mand J."/>
            <person name="Longwell J."/>
            <person name="Smith R."/>
            <person name="Enning D."/>
        </authorList>
    </citation>
    <scope>NUCLEOTIDE SEQUENCE</scope>
    <source>
        <strain evidence="7">MIC098Bin6</strain>
    </source>
</reference>
<dbReference type="Gene3D" id="3.40.630.30">
    <property type="match status" value="2"/>
</dbReference>
<dbReference type="PROSITE" id="PS51191">
    <property type="entry name" value="FEMABX"/>
    <property type="match status" value="1"/>
</dbReference>
<sequence length="366" mass="42041">MQLSVTPKKVTHLLPTDIIFQTGYWAEVKARLGWQPCAYDIEDRESGKDMLVLFKPLKDGMYAAYIPQGPEFGPCRENYGPYLESLSESIVDQMNSDVAFIRYDLPWESPYTDILDQNPAHEVPEERIREIRMNFGTRHWNFRKTPVDMTVADSYVIDIHDTEDRMLSRMKSKTRYNIKLAERKGVKVYAASTRALPVFHRLHLETAKRKGFLVREYPYFETLFASQKENVDPCEVKLMLAVHGKDVLAGAIVAVTEKTAYFLYGASAMTKRNFMASYALHWETIRYAKSLNCKTYDMGAVSPACFPDHPFFGLYRFKTGFGGRVVHRAGSWDYPIDPDAYASFRNWEEINRGGCGNGPFYKGSQN</sequence>
<evidence type="ECO:0000256" key="3">
    <source>
        <dbReference type="ARBA" id="ARBA00022960"/>
    </source>
</evidence>
<dbReference type="InterPro" id="IPR003447">
    <property type="entry name" value="FEMABX"/>
</dbReference>
<evidence type="ECO:0000256" key="4">
    <source>
        <dbReference type="ARBA" id="ARBA00022984"/>
    </source>
</evidence>
<comment type="similarity">
    <text evidence="1">Belongs to the FemABX family.</text>
</comment>
<keyword evidence="3" id="KW-0133">Cell shape</keyword>
<dbReference type="PANTHER" id="PTHR36174">
    <property type="entry name" value="LIPID II:GLYCINE GLYCYLTRANSFERASE"/>
    <property type="match status" value="1"/>
</dbReference>
<protein>
    <submittedName>
        <fullName evidence="7">Peptidoglycan bridge formation glycyltransferase FemA/FemB family protein</fullName>
    </submittedName>
</protein>
<keyword evidence="4" id="KW-0573">Peptidoglycan synthesis</keyword>
<gene>
    <name evidence="7" type="ORF">H0S81_07995</name>
</gene>
<dbReference type="GO" id="GO:0071555">
    <property type="term" value="P:cell wall organization"/>
    <property type="evidence" value="ECO:0007669"/>
    <property type="project" value="UniProtKB-KW"/>
</dbReference>
<dbReference type="InterPro" id="IPR050644">
    <property type="entry name" value="PG_Glycine_Bridge_Synth"/>
</dbReference>
<organism evidence="7 8">
    <name type="scientific">Desulfotignum balticum</name>
    <dbReference type="NCBI Taxonomy" id="115781"/>
    <lineage>
        <taxon>Bacteria</taxon>
        <taxon>Pseudomonadati</taxon>
        <taxon>Thermodesulfobacteriota</taxon>
        <taxon>Desulfobacteria</taxon>
        <taxon>Desulfobacterales</taxon>
        <taxon>Desulfobacteraceae</taxon>
        <taxon>Desulfotignum</taxon>
    </lineage>
</organism>
<dbReference type="PANTHER" id="PTHR36174:SF1">
    <property type="entry name" value="LIPID II:GLYCINE GLYCYLTRANSFERASE"/>
    <property type="match status" value="1"/>
</dbReference>
<dbReference type="InterPro" id="IPR016181">
    <property type="entry name" value="Acyl_CoA_acyltransferase"/>
</dbReference>
<evidence type="ECO:0000256" key="2">
    <source>
        <dbReference type="ARBA" id="ARBA00022679"/>
    </source>
</evidence>
<dbReference type="GO" id="GO:0009252">
    <property type="term" value="P:peptidoglycan biosynthetic process"/>
    <property type="evidence" value="ECO:0007669"/>
    <property type="project" value="UniProtKB-KW"/>
</dbReference>
<dbReference type="Pfam" id="PF02388">
    <property type="entry name" value="FemAB"/>
    <property type="match status" value="2"/>
</dbReference>
<name>A0A931G7X9_9BACT</name>
<dbReference type="SUPFAM" id="SSF55729">
    <property type="entry name" value="Acyl-CoA N-acyltransferases (Nat)"/>
    <property type="match status" value="1"/>
</dbReference>
<accession>A0A931G7X9</accession>
<keyword evidence="2" id="KW-0808">Transferase</keyword>